<reference evidence="10 12" key="1">
    <citation type="submission" date="2018-08" db="EMBL/GenBank/DDBJ databases">
        <title>A genome reference for cultivated species of the human gut microbiota.</title>
        <authorList>
            <person name="Zou Y."/>
            <person name="Xue W."/>
            <person name="Luo G."/>
        </authorList>
    </citation>
    <scope>NUCLEOTIDE SEQUENCE [LARGE SCALE GENOMIC DNA]</scope>
    <source>
        <strain evidence="10 12">AF26-4BH</strain>
        <strain evidence="9">TF05-5AC</strain>
    </source>
</reference>
<dbReference type="AlphaFoldDB" id="A0A3E3J129"/>
<dbReference type="InterPro" id="IPR000515">
    <property type="entry name" value="MetI-like"/>
</dbReference>
<keyword evidence="4 7" id="KW-0812">Transmembrane</keyword>
<protein>
    <submittedName>
        <fullName evidence="10">Carbohydrate ABC transporter permease</fullName>
    </submittedName>
</protein>
<accession>A0A3E3J129</accession>
<feature type="transmembrane region" description="Helical" evidence="7">
    <location>
        <begin position="150"/>
        <end position="171"/>
    </location>
</feature>
<dbReference type="Proteomes" id="UP000260812">
    <property type="component" value="Unassembled WGS sequence"/>
</dbReference>
<evidence type="ECO:0000313" key="10">
    <source>
        <dbReference type="EMBL" id="RGE73048.1"/>
    </source>
</evidence>
<feature type="transmembrane region" description="Helical" evidence="7">
    <location>
        <begin position="87"/>
        <end position="106"/>
    </location>
</feature>
<comment type="subcellular location">
    <subcellularLocation>
        <location evidence="1">Cell membrane</location>
        <topology evidence="1">Multi-pass membrane protein</topology>
    </subcellularLocation>
</comment>
<evidence type="ECO:0000256" key="4">
    <source>
        <dbReference type="ARBA" id="ARBA00022692"/>
    </source>
</evidence>
<dbReference type="CDD" id="cd06261">
    <property type="entry name" value="TM_PBP2"/>
    <property type="match status" value="1"/>
</dbReference>
<evidence type="ECO:0000313" key="9">
    <source>
        <dbReference type="EMBL" id="RGE65150.1"/>
    </source>
</evidence>
<keyword evidence="3" id="KW-1003">Cell membrane</keyword>
<proteinExistence type="predicted"/>
<dbReference type="SUPFAM" id="SSF161098">
    <property type="entry name" value="MetI-like"/>
    <property type="match status" value="1"/>
</dbReference>
<evidence type="ECO:0000256" key="5">
    <source>
        <dbReference type="ARBA" id="ARBA00022989"/>
    </source>
</evidence>
<keyword evidence="5 7" id="KW-1133">Transmembrane helix</keyword>
<comment type="caution">
    <text evidence="10">The sequence shown here is derived from an EMBL/GenBank/DDBJ whole genome shotgun (WGS) entry which is preliminary data.</text>
</comment>
<dbReference type="Gene3D" id="1.10.3720.10">
    <property type="entry name" value="MetI-like"/>
    <property type="match status" value="1"/>
</dbReference>
<dbReference type="OrthoDB" id="157184at2"/>
<evidence type="ECO:0000256" key="1">
    <source>
        <dbReference type="ARBA" id="ARBA00004651"/>
    </source>
</evidence>
<feature type="transmembrane region" description="Helical" evidence="7">
    <location>
        <begin position="118"/>
        <end position="138"/>
    </location>
</feature>
<dbReference type="EMBL" id="QVLU01000004">
    <property type="protein sequence ID" value="RGE73048.1"/>
    <property type="molecule type" value="Genomic_DNA"/>
</dbReference>
<evidence type="ECO:0000259" key="8">
    <source>
        <dbReference type="PROSITE" id="PS50928"/>
    </source>
</evidence>
<keyword evidence="2" id="KW-0813">Transport</keyword>
<keyword evidence="11" id="KW-1185">Reference proteome</keyword>
<dbReference type="PROSITE" id="PS50928">
    <property type="entry name" value="ABC_TM1"/>
    <property type="match status" value="1"/>
</dbReference>
<feature type="transmembrane region" description="Helical" evidence="7">
    <location>
        <begin position="20"/>
        <end position="43"/>
    </location>
</feature>
<dbReference type="PANTHER" id="PTHR43744:SF9">
    <property type="entry name" value="POLYGALACTURONAN_RHAMNOGALACTURONAN TRANSPORT SYSTEM PERMEASE PROTEIN YTCP"/>
    <property type="match status" value="1"/>
</dbReference>
<evidence type="ECO:0000313" key="11">
    <source>
        <dbReference type="Proteomes" id="UP000260812"/>
    </source>
</evidence>
<keyword evidence="6 7" id="KW-0472">Membrane</keyword>
<organism evidence="10 12">
    <name type="scientific">Eisenbergiella massiliensis</name>
    <dbReference type="NCBI Taxonomy" id="1720294"/>
    <lineage>
        <taxon>Bacteria</taxon>
        <taxon>Bacillati</taxon>
        <taxon>Bacillota</taxon>
        <taxon>Clostridia</taxon>
        <taxon>Lachnospirales</taxon>
        <taxon>Lachnospiraceae</taxon>
        <taxon>Eisenbergiella</taxon>
    </lineage>
</organism>
<dbReference type="GO" id="GO:0005886">
    <property type="term" value="C:plasma membrane"/>
    <property type="evidence" value="ECO:0007669"/>
    <property type="project" value="UniProtKB-SubCell"/>
</dbReference>
<dbReference type="Proteomes" id="UP000261166">
    <property type="component" value="Unassembled WGS sequence"/>
</dbReference>
<dbReference type="GO" id="GO:0055085">
    <property type="term" value="P:transmembrane transport"/>
    <property type="evidence" value="ECO:0007669"/>
    <property type="project" value="InterPro"/>
</dbReference>
<sequence>MQKEVIMKNFKRLCLSDKVFLTIVYVSVILLTLAVLYPLWFVIIASVSSPELVASGKVLLFPKGVTWEGYRYILSDRRIWTGYYNTIRYTLFGTLIALFLTIPAGYALSRPDMAGRGVVMKLLIITKYFSGGLIPTYLIVKGLHLTDTPYVLMILGSFSVFNLILCRTFFVNTLPLELQEAAEIDGCNMFQYFMRVVIPLSKAIIAIMVLYYAVGHWNSFFNALIYVNNNKLYPLQLILRDILITGQSVDPSVTDPESIELMKEIARTIKYGVIIVSSLPVLVLYPFVQKYFVKGVMIGSVKG</sequence>
<dbReference type="EMBL" id="QVLV01000001">
    <property type="protein sequence ID" value="RGE65150.1"/>
    <property type="molecule type" value="Genomic_DNA"/>
</dbReference>
<feature type="transmembrane region" description="Helical" evidence="7">
    <location>
        <begin position="192"/>
        <end position="214"/>
    </location>
</feature>
<evidence type="ECO:0000256" key="3">
    <source>
        <dbReference type="ARBA" id="ARBA00022475"/>
    </source>
</evidence>
<feature type="transmembrane region" description="Helical" evidence="7">
    <location>
        <begin position="269"/>
        <end position="288"/>
    </location>
</feature>
<feature type="domain" description="ABC transmembrane type-1" evidence="8">
    <location>
        <begin position="83"/>
        <end position="292"/>
    </location>
</feature>
<evidence type="ECO:0000256" key="7">
    <source>
        <dbReference type="SAM" id="Phobius"/>
    </source>
</evidence>
<evidence type="ECO:0000256" key="6">
    <source>
        <dbReference type="ARBA" id="ARBA00023136"/>
    </source>
</evidence>
<evidence type="ECO:0000313" key="12">
    <source>
        <dbReference type="Proteomes" id="UP000261166"/>
    </source>
</evidence>
<evidence type="ECO:0000256" key="2">
    <source>
        <dbReference type="ARBA" id="ARBA00022448"/>
    </source>
</evidence>
<dbReference type="PANTHER" id="PTHR43744">
    <property type="entry name" value="ABC TRANSPORTER PERMEASE PROTEIN MG189-RELATED-RELATED"/>
    <property type="match status" value="1"/>
</dbReference>
<gene>
    <name evidence="10" type="ORF">DWY69_06055</name>
    <name evidence="9" type="ORF">DXC51_02185</name>
</gene>
<name>A0A3E3J129_9FIRM</name>
<dbReference type="InterPro" id="IPR035906">
    <property type="entry name" value="MetI-like_sf"/>
</dbReference>